<keyword evidence="1" id="KW-0863">Zinc-finger</keyword>
<protein>
    <recommendedName>
        <fullName evidence="4">CCHC-type domain-containing protein</fullName>
    </recommendedName>
</protein>
<evidence type="ECO:0000259" key="4">
    <source>
        <dbReference type="PROSITE" id="PS50158"/>
    </source>
</evidence>
<name>A0AAV0Y4U2_9HEMI</name>
<keyword evidence="2" id="KW-0175">Coiled coil</keyword>
<dbReference type="GO" id="GO:0008270">
    <property type="term" value="F:zinc ion binding"/>
    <property type="evidence" value="ECO:0007669"/>
    <property type="project" value="UniProtKB-KW"/>
</dbReference>
<evidence type="ECO:0000256" key="1">
    <source>
        <dbReference type="PROSITE-ProRule" id="PRU00047"/>
    </source>
</evidence>
<feature type="domain" description="CCHC-type" evidence="4">
    <location>
        <begin position="422"/>
        <end position="437"/>
    </location>
</feature>
<dbReference type="AlphaFoldDB" id="A0AAV0Y4U2"/>
<feature type="region of interest" description="Disordered" evidence="3">
    <location>
        <begin position="1"/>
        <end position="23"/>
    </location>
</feature>
<evidence type="ECO:0000313" key="5">
    <source>
        <dbReference type="EMBL" id="CAI6375959.1"/>
    </source>
</evidence>
<keyword evidence="1" id="KW-0479">Metal-binding</keyword>
<dbReference type="PROSITE" id="PS50158">
    <property type="entry name" value="ZF_CCHC"/>
    <property type="match status" value="1"/>
</dbReference>
<accession>A0AAV0Y4U2</accession>
<evidence type="ECO:0000256" key="2">
    <source>
        <dbReference type="SAM" id="Coils"/>
    </source>
</evidence>
<evidence type="ECO:0000256" key="3">
    <source>
        <dbReference type="SAM" id="MobiDB-lite"/>
    </source>
</evidence>
<dbReference type="EMBL" id="CARXXK010001396">
    <property type="protein sequence ID" value="CAI6375959.1"/>
    <property type="molecule type" value="Genomic_DNA"/>
</dbReference>
<feature type="coiled-coil region" evidence="2">
    <location>
        <begin position="169"/>
        <end position="203"/>
    </location>
</feature>
<keyword evidence="6" id="KW-1185">Reference proteome</keyword>
<feature type="region of interest" description="Disordered" evidence="3">
    <location>
        <begin position="225"/>
        <end position="258"/>
    </location>
</feature>
<evidence type="ECO:0000313" key="6">
    <source>
        <dbReference type="Proteomes" id="UP001160148"/>
    </source>
</evidence>
<keyword evidence="1" id="KW-0862">Zinc</keyword>
<organism evidence="5 6">
    <name type="scientific">Macrosiphum euphorbiae</name>
    <name type="common">potato aphid</name>
    <dbReference type="NCBI Taxonomy" id="13131"/>
    <lineage>
        <taxon>Eukaryota</taxon>
        <taxon>Metazoa</taxon>
        <taxon>Ecdysozoa</taxon>
        <taxon>Arthropoda</taxon>
        <taxon>Hexapoda</taxon>
        <taxon>Insecta</taxon>
        <taxon>Pterygota</taxon>
        <taxon>Neoptera</taxon>
        <taxon>Paraneoptera</taxon>
        <taxon>Hemiptera</taxon>
        <taxon>Sternorrhyncha</taxon>
        <taxon>Aphidomorpha</taxon>
        <taxon>Aphidoidea</taxon>
        <taxon>Aphididae</taxon>
        <taxon>Macrosiphini</taxon>
        <taxon>Macrosiphum</taxon>
    </lineage>
</organism>
<dbReference type="InterPro" id="IPR001878">
    <property type="entry name" value="Znf_CCHC"/>
</dbReference>
<sequence>MKTQTKIDDGTGTEAQETSGPAGVGELATQVVISSSGYAKMNMERLNRIMKTTDSVLRLRGGGDSESDDGTNASSSGAMAVDQGTINHPAKAKSASVDNVALLKKLNNHIGFIEQTVINERTKKLTAGAADGISARLKNIRDIHTELCMENSRLQGVTQFSAAELKGLLDTFSRAQKEKSKEIEELRLENLVLKESLEELANNYGPKKVTYADATSSAIKSVFSAEEAPGPDAPLTTAKGNNREKPKTKASKRKSLDKCRQSAVKTGFVVDVPESMTVAQVKSELWKTVQKKLPNPRAKTIVQGKTIIVVPDDKTTFEVLNRVPNIRSVGPRQPRIIVYDVDDDISGEQIAHGIMEQNPELELTEDDVECLVVSHKTGPRGKGSSHWVLETPPCVLKKLENKSVFLGMTRCRVKLYQSTVQCFKCQRYGHTATRCNQAESTCKHCAGPHDSRECSDKMNKKCANCKLAHQASSSACKAKEQALRSLLRRTDFGQQ</sequence>
<reference evidence="5 6" key="1">
    <citation type="submission" date="2023-01" db="EMBL/GenBank/DDBJ databases">
        <authorList>
            <person name="Whitehead M."/>
        </authorList>
    </citation>
    <scope>NUCLEOTIDE SEQUENCE [LARGE SCALE GENOMIC DNA]</scope>
</reference>
<proteinExistence type="predicted"/>
<comment type="caution">
    <text evidence="5">The sequence shown here is derived from an EMBL/GenBank/DDBJ whole genome shotgun (WGS) entry which is preliminary data.</text>
</comment>
<gene>
    <name evidence="5" type="ORF">MEUPH1_LOCUS29393</name>
</gene>
<dbReference type="Proteomes" id="UP001160148">
    <property type="component" value="Unassembled WGS sequence"/>
</dbReference>
<dbReference type="GO" id="GO:0003676">
    <property type="term" value="F:nucleic acid binding"/>
    <property type="evidence" value="ECO:0007669"/>
    <property type="project" value="InterPro"/>
</dbReference>